<evidence type="ECO:0000313" key="7">
    <source>
        <dbReference type="EMBL" id="MFD3262765.1"/>
    </source>
</evidence>
<name>A0ABW6CI65_9CAUL</name>
<feature type="domain" description="Polypeptide-transport-associated ShlB-type" evidence="6">
    <location>
        <begin position="47"/>
        <end position="122"/>
    </location>
</feature>
<evidence type="ECO:0000313" key="8">
    <source>
        <dbReference type="Proteomes" id="UP001598130"/>
    </source>
</evidence>
<evidence type="ECO:0000259" key="6">
    <source>
        <dbReference type="Pfam" id="PF08479"/>
    </source>
</evidence>
<evidence type="ECO:0000256" key="3">
    <source>
        <dbReference type="ARBA" id="ARBA00023237"/>
    </source>
</evidence>
<organism evidence="7 8">
    <name type="scientific">Phenylobacterium ferrooxidans</name>
    <dbReference type="NCBI Taxonomy" id="2982689"/>
    <lineage>
        <taxon>Bacteria</taxon>
        <taxon>Pseudomonadati</taxon>
        <taxon>Pseudomonadota</taxon>
        <taxon>Alphaproteobacteria</taxon>
        <taxon>Caulobacterales</taxon>
        <taxon>Caulobacteraceae</taxon>
        <taxon>Phenylobacterium</taxon>
    </lineage>
</organism>
<evidence type="ECO:0000259" key="5">
    <source>
        <dbReference type="Pfam" id="PF03865"/>
    </source>
</evidence>
<dbReference type="InterPro" id="IPR051544">
    <property type="entry name" value="TPS_OM_transporter"/>
</dbReference>
<dbReference type="Proteomes" id="UP001598130">
    <property type="component" value="Unassembled WGS sequence"/>
</dbReference>
<dbReference type="Pfam" id="PF03865">
    <property type="entry name" value="ShlB"/>
    <property type="match status" value="1"/>
</dbReference>
<reference evidence="7 8" key="1">
    <citation type="submission" date="2022-09" db="EMBL/GenBank/DDBJ databases">
        <title>New species of Phenylobacterium.</title>
        <authorList>
            <person name="Mieszkin S."/>
        </authorList>
    </citation>
    <scope>NUCLEOTIDE SEQUENCE [LARGE SCALE GENOMIC DNA]</scope>
    <source>
        <strain evidence="7 8">HK31-G</strain>
    </source>
</reference>
<dbReference type="Gene3D" id="2.40.160.50">
    <property type="entry name" value="membrane protein fhac: a member of the omp85/tpsb transporter family"/>
    <property type="match status" value="1"/>
</dbReference>
<proteinExistence type="predicted"/>
<comment type="caution">
    <text evidence="7">The sequence shown here is derived from an EMBL/GenBank/DDBJ whole genome shotgun (WGS) entry which is preliminary data.</text>
</comment>
<keyword evidence="2" id="KW-0812">Transmembrane</keyword>
<dbReference type="InterPro" id="IPR005565">
    <property type="entry name" value="Hemolysn_activator_HlyB_C"/>
</dbReference>
<dbReference type="EMBL" id="JAOTJD010000002">
    <property type="protein sequence ID" value="MFD3262765.1"/>
    <property type="molecule type" value="Genomic_DNA"/>
</dbReference>
<keyword evidence="3" id="KW-0998">Cell outer membrane</keyword>
<dbReference type="Pfam" id="PF08479">
    <property type="entry name" value="POTRA_2"/>
    <property type="match status" value="1"/>
</dbReference>
<dbReference type="PANTHER" id="PTHR34597">
    <property type="entry name" value="SLR1661 PROTEIN"/>
    <property type="match status" value="1"/>
</dbReference>
<feature type="signal peptide" evidence="4">
    <location>
        <begin position="1"/>
        <end position="27"/>
    </location>
</feature>
<protein>
    <submittedName>
        <fullName evidence="7">BamA/TamA family outer membrane protein</fullName>
    </submittedName>
</protein>
<accession>A0ABW6CI65</accession>
<gene>
    <name evidence="7" type="ORF">OCL97_02170</name>
</gene>
<keyword evidence="1" id="KW-0472">Membrane</keyword>
<feature type="chain" id="PRO_5045616178" evidence="4">
    <location>
        <begin position="28"/>
        <end position="528"/>
    </location>
</feature>
<dbReference type="RefSeq" id="WP_377367186.1">
    <property type="nucleotide sequence ID" value="NZ_JAOTJD010000002.1"/>
</dbReference>
<keyword evidence="4" id="KW-0732">Signal</keyword>
<feature type="domain" description="Haemolysin activator HlyB C-terminal" evidence="5">
    <location>
        <begin position="191"/>
        <end position="489"/>
    </location>
</feature>
<evidence type="ECO:0000256" key="4">
    <source>
        <dbReference type="SAM" id="SignalP"/>
    </source>
</evidence>
<dbReference type="Gene3D" id="3.10.20.310">
    <property type="entry name" value="membrane protein fhac"/>
    <property type="match status" value="1"/>
</dbReference>
<dbReference type="InterPro" id="IPR013686">
    <property type="entry name" value="Polypept-transport_assoc_ShlB"/>
</dbReference>
<dbReference type="PANTHER" id="PTHR34597:SF6">
    <property type="entry name" value="BLR6126 PROTEIN"/>
    <property type="match status" value="1"/>
</dbReference>
<sequence>MWRTADWPVRVAMLVAAVMFLSLPVFAWPQDEAPPAAACGLPDSGCFQLNAVSLEGLTVYKPGELAALYQGYLTREVSTADLVDIATAITDRYRADGYFLSRAVVPPQAPGTGVARIRIYEGYISDVALTGIGAPAASPYLKGLSELRPLRLAELERRLSLAGDEPGVQIKTQLEPVLDDPARHRLVAVASLKPLALSTYVDNRGPKTSGPWQAYGRAARNSVIRPGDQLALAVLAVPNDPRAFTYGEVSYSAPLGGGARLRGTIGMAKARDGANTMSTDVGSESLSASVSYLKPLKRDRRVNAWTQTTLQARHIEQDWTDTGGYADNVVVLRGAFNADVTVPGESSNLFAQVSAGQRGRPGAGPEEGLSRADASRQFVKLNVHGSHYRDLGPWAGLFLTADGQWSPHRLLSSEEFVVGGAPYGRGYNYAEIGGDQGVAASAELRAGFSPKRGPFSFLQGYGFLDAGKVWNLERSGADADLVSTGLGVRARVVDRATLTVEAARPLTRTPYDRRKKTWRPFFALSTRF</sequence>
<evidence type="ECO:0000256" key="2">
    <source>
        <dbReference type="ARBA" id="ARBA00022692"/>
    </source>
</evidence>
<keyword evidence="1" id="KW-1134">Transmembrane beta strand</keyword>
<keyword evidence="8" id="KW-1185">Reference proteome</keyword>
<evidence type="ECO:0000256" key="1">
    <source>
        <dbReference type="ARBA" id="ARBA00022452"/>
    </source>
</evidence>